<comment type="catalytic activity">
    <reaction evidence="9">
        <text>L-aspartate + O2 = iminosuccinate + H2O2</text>
        <dbReference type="Rhea" id="RHEA:25876"/>
        <dbReference type="ChEBI" id="CHEBI:15379"/>
        <dbReference type="ChEBI" id="CHEBI:16240"/>
        <dbReference type="ChEBI" id="CHEBI:29991"/>
        <dbReference type="ChEBI" id="CHEBI:77875"/>
        <dbReference type="EC" id="1.4.3.16"/>
    </reaction>
</comment>
<dbReference type="FunFam" id="1.20.58.100:FF:000002">
    <property type="entry name" value="L-aspartate oxidase"/>
    <property type="match status" value="1"/>
</dbReference>
<proteinExistence type="inferred from homology"/>
<evidence type="ECO:0000256" key="6">
    <source>
        <dbReference type="ARBA" id="ARBA00022642"/>
    </source>
</evidence>
<comment type="pathway">
    <text evidence="2">Cofactor biosynthesis; NAD(+) biosynthesis; iminoaspartate from L-aspartate (oxidase route): step 1/1.</text>
</comment>
<dbReference type="Gene3D" id="3.90.700.10">
    <property type="entry name" value="Succinate dehydrogenase/fumarate reductase flavoprotein, catalytic domain"/>
    <property type="match status" value="1"/>
</dbReference>
<evidence type="ECO:0000256" key="8">
    <source>
        <dbReference type="ARBA" id="ARBA00023002"/>
    </source>
</evidence>
<evidence type="ECO:0000313" key="15">
    <source>
        <dbReference type="Proteomes" id="UP000193719"/>
    </source>
</evidence>
<dbReference type="Pfam" id="PF00890">
    <property type="entry name" value="FAD_binding_2"/>
    <property type="match status" value="1"/>
</dbReference>
<dbReference type="PANTHER" id="PTHR42716">
    <property type="entry name" value="L-ASPARTATE OXIDASE"/>
    <property type="match status" value="1"/>
</dbReference>
<dbReference type="EC" id="1.4.3.16" evidence="4"/>
<dbReference type="UniPathway" id="UPA00253">
    <property type="reaction ID" value="UER00326"/>
</dbReference>
<accession>A0A1Y1VAT1</accession>
<dbReference type="EMBL" id="MCFH01000020">
    <property type="protein sequence ID" value="ORX50678.1"/>
    <property type="molecule type" value="Genomic_DNA"/>
</dbReference>
<dbReference type="GO" id="GO:0008734">
    <property type="term" value="F:L-aspartate oxidase activity"/>
    <property type="evidence" value="ECO:0007669"/>
    <property type="project" value="UniProtKB-EC"/>
</dbReference>
<dbReference type="Gene3D" id="1.20.58.100">
    <property type="entry name" value="Fumarate reductase/succinate dehydrogenase flavoprotein-like, C-terminal domain"/>
    <property type="match status" value="1"/>
</dbReference>
<sequence>MERKYDFLVIGGGVAGLVFALNCSKVGTVAVLTKSILTEGATNYAQGGIAAVLSDNDTFEAHIKDTMTAGCFINDPEAVKLCVTEGPAYIKELISFGANFTHTKGDDDKLDLTREGGHSTYRVAHAADATGAEVQRTLLATCEAEKNITFFSNSMAVDLITERKIGHSSSNRCIGAYVLRENGEIDTFLGGVVTLATGGAGKTYLYTSNPDVATGDGVAMAYRAGAEIANMEFYQFHPTCLYHPKAKSFLISEALRGEGGQLKLKNGQTFMEKYHPMGALAPRDVVARAIDAEMKRTGDQCVYLDMTHLPAETIHERFPTIYQKCLEFNIDMTKEPIPVVPAAHYMCGGIVVDTHGQTTIPHLLAIGECSYTGLHGANRLASNSLLEGLVYGHRASELAKELIKDAPTNLSPPSWDPGMAVTNDEIVLVYHNWEEVRKFMWNYVGIVRTNKRLQRAKRRLELLRSEIQEYYWQYKVTPDILELRNIADVAYLIVESALRRKESRGLHYTLDYPEKDDANFFGPTKVSKAILENRS</sequence>
<dbReference type="STRING" id="1754191.A0A1Y1VAT1"/>
<keyword evidence="15" id="KW-1185">Reference proteome</keyword>
<dbReference type="SUPFAM" id="SSF51905">
    <property type="entry name" value="FAD/NAD(P)-binding domain"/>
    <property type="match status" value="1"/>
</dbReference>
<dbReference type="InterPro" id="IPR037099">
    <property type="entry name" value="Fum_R/Succ_DH_flav-like_C_sf"/>
</dbReference>
<evidence type="ECO:0000256" key="4">
    <source>
        <dbReference type="ARBA" id="ARBA00012173"/>
    </source>
</evidence>
<dbReference type="NCBIfam" id="TIGR00551">
    <property type="entry name" value="nadB"/>
    <property type="match status" value="1"/>
</dbReference>
<gene>
    <name evidence="14" type="ORF">BCR36DRAFT_370162</name>
</gene>
<keyword evidence="7" id="KW-0274">FAD</keyword>
<dbReference type="PRINTS" id="PR00368">
    <property type="entry name" value="FADPNR"/>
</dbReference>
<dbReference type="InterPro" id="IPR003953">
    <property type="entry name" value="FAD-dep_OxRdtase_2_FAD-bd"/>
</dbReference>
<keyword evidence="8" id="KW-0560">Oxidoreductase</keyword>
<feature type="coiled-coil region" evidence="11">
    <location>
        <begin position="446"/>
        <end position="473"/>
    </location>
</feature>
<dbReference type="PANTHER" id="PTHR42716:SF2">
    <property type="entry name" value="L-ASPARTATE OXIDASE, CHLOROPLASTIC"/>
    <property type="match status" value="1"/>
</dbReference>
<reference evidence="14 15" key="1">
    <citation type="submission" date="2016-08" db="EMBL/GenBank/DDBJ databases">
        <title>Genomes of anaerobic fungi encode conserved fungal cellulosomes for biomass hydrolysis.</title>
        <authorList>
            <consortium name="DOE Joint Genome Institute"/>
            <person name="Haitjema C.H."/>
            <person name="Gilmore S.P."/>
            <person name="Henske J.K."/>
            <person name="Solomon K.V."/>
            <person name="De Groot R."/>
            <person name="Kuo A."/>
            <person name="Mondo S.J."/>
            <person name="Salamov A.A."/>
            <person name="Labutti K."/>
            <person name="Zhao Z."/>
            <person name="Chiniquy J."/>
            <person name="Barry K."/>
            <person name="Brewer H.M."/>
            <person name="Purvine S.O."/>
            <person name="Wright A.T."/>
            <person name="Boxma B."/>
            <person name="Van Alen T."/>
            <person name="Hackstein J.H."/>
            <person name="Baker S.E."/>
            <person name="Grigoriev I.V."/>
            <person name="O'Malley M.A."/>
        </authorList>
    </citation>
    <scope>NUCLEOTIDE SEQUENCE [LARGE SCALE GENOMIC DNA]</scope>
    <source>
        <strain evidence="15">finn</strain>
    </source>
</reference>
<evidence type="ECO:0000259" key="12">
    <source>
        <dbReference type="Pfam" id="PF00890"/>
    </source>
</evidence>
<dbReference type="NCBIfam" id="NF006567">
    <property type="entry name" value="PRK09077.1"/>
    <property type="match status" value="1"/>
</dbReference>
<comment type="cofactor">
    <cofactor evidence="1">
        <name>FAD</name>
        <dbReference type="ChEBI" id="CHEBI:57692"/>
    </cofactor>
</comment>
<evidence type="ECO:0000256" key="10">
    <source>
        <dbReference type="PIRSR" id="PIRSR000171-1"/>
    </source>
</evidence>
<feature type="domain" description="FAD-dependent oxidoreductase 2 FAD-binding" evidence="12">
    <location>
        <begin position="6"/>
        <end position="385"/>
    </location>
</feature>
<feature type="domain" description="Fumarate reductase/succinate dehydrogenase flavoprotein-like C-terminal" evidence="13">
    <location>
        <begin position="434"/>
        <end position="525"/>
    </location>
</feature>
<keyword evidence="6" id="KW-0662">Pyridine nucleotide biosynthesis</keyword>
<protein>
    <recommendedName>
        <fullName evidence="4">L-aspartate oxidase</fullName>
        <ecNumber evidence="4">1.4.3.16</ecNumber>
    </recommendedName>
</protein>
<evidence type="ECO:0000313" key="14">
    <source>
        <dbReference type="EMBL" id="ORX50678.1"/>
    </source>
</evidence>
<keyword evidence="11" id="KW-0175">Coiled coil</keyword>
<dbReference type="GO" id="GO:0034628">
    <property type="term" value="P:'de novo' NAD+ biosynthetic process from L-aspartate"/>
    <property type="evidence" value="ECO:0007669"/>
    <property type="project" value="TreeGrafter"/>
</dbReference>
<evidence type="ECO:0000256" key="3">
    <source>
        <dbReference type="ARBA" id="ARBA00008562"/>
    </source>
</evidence>
<dbReference type="Pfam" id="PF02910">
    <property type="entry name" value="Succ_DH_flav_C"/>
    <property type="match status" value="1"/>
</dbReference>
<evidence type="ECO:0000256" key="7">
    <source>
        <dbReference type="ARBA" id="ARBA00022827"/>
    </source>
</evidence>
<dbReference type="PIRSF" id="PIRSF000171">
    <property type="entry name" value="SDHA_APRA_LASPO"/>
    <property type="match status" value="1"/>
</dbReference>
<dbReference type="InterPro" id="IPR005288">
    <property type="entry name" value="NadB"/>
</dbReference>
<comment type="caution">
    <text evidence="14">The sequence shown here is derived from an EMBL/GenBank/DDBJ whole genome shotgun (WGS) entry which is preliminary data.</text>
</comment>
<organism evidence="14 15">
    <name type="scientific">Piromyces finnis</name>
    <dbReference type="NCBI Taxonomy" id="1754191"/>
    <lineage>
        <taxon>Eukaryota</taxon>
        <taxon>Fungi</taxon>
        <taxon>Fungi incertae sedis</taxon>
        <taxon>Chytridiomycota</taxon>
        <taxon>Chytridiomycota incertae sedis</taxon>
        <taxon>Neocallimastigomycetes</taxon>
        <taxon>Neocallimastigales</taxon>
        <taxon>Neocallimastigaceae</taxon>
        <taxon>Piromyces</taxon>
    </lineage>
</organism>
<feature type="active site" description="Proton acceptor" evidence="10">
    <location>
        <position position="283"/>
    </location>
</feature>
<dbReference type="Proteomes" id="UP000193719">
    <property type="component" value="Unassembled WGS sequence"/>
</dbReference>
<dbReference type="SUPFAM" id="SSF46977">
    <property type="entry name" value="Succinate dehydrogenase/fumarate reductase flavoprotein C-terminal domain"/>
    <property type="match status" value="1"/>
</dbReference>
<dbReference type="InterPro" id="IPR015939">
    <property type="entry name" value="Fum_Rdtase/Succ_DH_flav-like_C"/>
</dbReference>
<dbReference type="SUPFAM" id="SSF56425">
    <property type="entry name" value="Succinate dehydrogenase/fumarate reductase flavoprotein, catalytic domain"/>
    <property type="match status" value="1"/>
</dbReference>
<dbReference type="OrthoDB" id="71672at2759"/>
<name>A0A1Y1VAT1_9FUNG</name>
<dbReference type="InterPro" id="IPR027477">
    <property type="entry name" value="Succ_DH/fumarate_Rdtase_cat_sf"/>
</dbReference>
<keyword evidence="5" id="KW-0285">Flavoprotein</keyword>
<evidence type="ECO:0000256" key="1">
    <source>
        <dbReference type="ARBA" id="ARBA00001974"/>
    </source>
</evidence>
<dbReference type="Gene3D" id="3.50.50.60">
    <property type="entry name" value="FAD/NAD(P)-binding domain"/>
    <property type="match status" value="1"/>
</dbReference>
<evidence type="ECO:0000256" key="11">
    <source>
        <dbReference type="SAM" id="Coils"/>
    </source>
</evidence>
<evidence type="ECO:0000256" key="5">
    <source>
        <dbReference type="ARBA" id="ARBA00022630"/>
    </source>
</evidence>
<dbReference type="InterPro" id="IPR036188">
    <property type="entry name" value="FAD/NAD-bd_sf"/>
</dbReference>
<dbReference type="AlphaFoldDB" id="A0A1Y1VAT1"/>
<reference evidence="14 15" key="2">
    <citation type="submission" date="2016-08" db="EMBL/GenBank/DDBJ databases">
        <title>Pervasive Adenine N6-methylation of Active Genes in Fungi.</title>
        <authorList>
            <consortium name="DOE Joint Genome Institute"/>
            <person name="Mondo S.J."/>
            <person name="Dannebaum R.O."/>
            <person name="Kuo R.C."/>
            <person name="Labutti K."/>
            <person name="Haridas S."/>
            <person name="Kuo A."/>
            <person name="Salamov A."/>
            <person name="Ahrendt S.R."/>
            <person name="Lipzen A."/>
            <person name="Sullivan W."/>
            <person name="Andreopoulos W.B."/>
            <person name="Clum A."/>
            <person name="Lindquist E."/>
            <person name="Daum C."/>
            <person name="Ramamoorthy G.K."/>
            <person name="Gryganskyi A."/>
            <person name="Culley D."/>
            <person name="Magnuson J.K."/>
            <person name="James T.Y."/>
            <person name="O'Malley M.A."/>
            <person name="Stajich J.E."/>
            <person name="Spatafora J.W."/>
            <person name="Visel A."/>
            <person name="Grigoriev I.V."/>
        </authorList>
    </citation>
    <scope>NUCLEOTIDE SEQUENCE [LARGE SCALE GENOMIC DNA]</scope>
    <source>
        <strain evidence="15">finn</strain>
    </source>
</reference>
<comment type="similarity">
    <text evidence="3">Belongs to the FAD-dependent oxidoreductase 2 family. NadB subfamily.</text>
</comment>
<evidence type="ECO:0000256" key="2">
    <source>
        <dbReference type="ARBA" id="ARBA00004950"/>
    </source>
</evidence>
<evidence type="ECO:0000256" key="9">
    <source>
        <dbReference type="ARBA" id="ARBA00050942"/>
    </source>
</evidence>
<dbReference type="FunFam" id="3.90.700.10:FF:000002">
    <property type="entry name" value="L-aspartate oxidase"/>
    <property type="match status" value="1"/>
</dbReference>
<evidence type="ECO:0000259" key="13">
    <source>
        <dbReference type="Pfam" id="PF02910"/>
    </source>
</evidence>